<reference evidence="2 3" key="1">
    <citation type="journal article" date="2016" name="Int. J. Syst. Evol. Microbiol.">
        <title>Ensifer glycinis sp. nov., an novel rhizobial species associated with Glycine spp.</title>
        <authorList>
            <person name="Yan H."/>
            <person name="Yan J."/>
            <person name="Sui X.H."/>
            <person name="Wang E.T."/>
            <person name="Chen W.X."/>
            <person name="Zhang X.X."/>
            <person name="Chen W.F."/>
        </authorList>
    </citation>
    <scope>NUCLEOTIDE SEQUENCE [LARGE SCALE GENOMIC DNA]</scope>
    <source>
        <strain evidence="2 3">CCBAU 23380</strain>
    </source>
</reference>
<evidence type="ECO:0000313" key="3">
    <source>
        <dbReference type="Proteomes" id="UP000094025"/>
    </source>
</evidence>
<dbReference type="Pfam" id="PF01381">
    <property type="entry name" value="HTH_3"/>
    <property type="match status" value="1"/>
</dbReference>
<dbReference type="GO" id="GO:0003677">
    <property type="term" value="F:DNA binding"/>
    <property type="evidence" value="ECO:0007669"/>
    <property type="project" value="InterPro"/>
</dbReference>
<dbReference type="Proteomes" id="UP000094025">
    <property type="component" value="Unassembled WGS sequence"/>
</dbReference>
<gene>
    <name evidence="2" type="ORF">AU381_09140</name>
</gene>
<dbReference type="InterPro" id="IPR001387">
    <property type="entry name" value="Cro/C1-type_HTH"/>
</dbReference>
<dbReference type="RefSeq" id="WP_015633385.1">
    <property type="nucleotide sequence ID" value="NZ_LPUX01000045.1"/>
</dbReference>
<name>A0A178Y8R7_9HYPH</name>
<dbReference type="InterPro" id="IPR010982">
    <property type="entry name" value="Lambda_DNA-bd_dom_sf"/>
</dbReference>
<dbReference type="AlphaFoldDB" id="A0A178Y8R7"/>
<organism evidence="2 3">
    <name type="scientific">Sinorhizobium glycinis</name>
    <dbReference type="NCBI Taxonomy" id="1472378"/>
    <lineage>
        <taxon>Bacteria</taxon>
        <taxon>Pseudomonadati</taxon>
        <taxon>Pseudomonadota</taxon>
        <taxon>Alphaproteobacteria</taxon>
        <taxon>Hyphomicrobiales</taxon>
        <taxon>Rhizobiaceae</taxon>
        <taxon>Sinorhizobium/Ensifer group</taxon>
        <taxon>Sinorhizobium</taxon>
    </lineage>
</organism>
<dbReference type="OrthoDB" id="9797172at2"/>
<sequence length="143" mass="16094">MLSIAPEKKRAKANAVDIYVGRRIRQRRRWQNMPQAALGEAIGVTFQQVQKYEKGSNRVGAGRLQQISDALEVHPSYFFEDMPDDTQSIGQGAPNQAYIPPEVIEFAASDEGVELIRAFSRVGNPNVRCRIVKLLKSLGEHDW</sequence>
<protein>
    <submittedName>
        <fullName evidence="2">Transcriptional regulator</fullName>
    </submittedName>
</protein>
<evidence type="ECO:0000313" key="2">
    <source>
        <dbReference type="EMBL" id="OAP43784.1"/>
    </source>
</evidence>
<evidence type="ECO:0000259" key="1">
    <source>
        <dbReference type="PROSITE" id="PS50943"/>
    </source>
</evidence>
<dbReference type="STRING" id="1472378.AU381_09140"/>
<accession>A0A178Y8R7</accession>
<dbReference type="PROSITE" id="PS50943">
    <property type="entry name" value="HTH_CROC1"/>
    <property type="match status" value="1"/>
</dbReference>
<dbReference type="SUPFAM" id="SSF47413">
    <property type="entry name" value="lambda repressor-like DNA-binding domains"/>
    <property type="match status" value="1"/>
</dbReference>
<dbReference type="EMBL" id="LPUX01000045">
    <property type="protein sequence ID" value="OAP43784.1"/>
    <property type="molecule type" value="Genomic_DNA"/>
</dbReference>
<dbReference type="GeneID" id="48977679"/>
<comment type="caution">
    <text evidence="2">The sequence shown here is derived from an EMBL/GenBank/DDBJ whole genome shotgun (WGS) entry which is preliminary data.</text>
</comment>
<dbReference type="Gene3D" id="1.10.260.40">
    <property type="entry name" value="lambda repressor-like DNA-binding domains"/>
    <property type="match status" value="1"/>
</dbReference>
<dbReference type="SMART" id="SM00530">
    <property type="entry name" value="HTH_XRE"/>
    <property type="match status" value="1"/>
</dbReference>
<keyword evidence="3" id="KW-1185">Reference proteome</keyword>
<dbReference type="CDD" id="cd00093">
    <property type="entry name" value="HTH_XRE"/>
    <property type="match status" value="1"/>
</dbReference>
<feature type="domain" description="HTH cro/C1-type" evidence="1">
    <location>
        <begin position="24"/>
        <end position="78"/>
    </location>
</feature>
<proteinExistence type="predicted"/>